<dbReference type="PANTHER" id="PTHR43157:SF31">
    <property type="entry name" value="PHOSPHATIDYLINOSITOL-GLYCAN BIOSYNTHESIS CLASS F PROTEIN"/>
    <property type="match status" value="1"/>
</dbReference>
<name>A0A482XGJ7_LAOST</name>
<dbReference type="OrthoDB" id="191139at2759"/>
<organism evidence="2 3">
    <name type="scientific">Laodelphax striatellus</name>
    <name type="common">Small brown planthopper</name>
    <name type="synonym">Delphax striatella</name>
    <dbReference type="NCBI Taxonomy" id="195883"/>
    <lineage>
        <taxon>Eukaryota</taxon>
        <taxon>Metazoa</taxon>
        <taxon>Ecdysozoa</taxon>
        <taxon>Arthropoda</taxon>
        <taxon>Hexapoda</taxon>
        <taxon>Insecta</taxon>
        <taxon>Pterygota</taxon>
        <taxon>Neoptera</taxon>
        <taxon>Paraneoptera</taxon>
        <taxon>Hemiptera</taxon>
        <taxon>Auchenorrhyncha</taxon>
        <taxon>Fulgoroidea</taxon>
        <taxon>Delphacidae</taxon>
        <taxon>Criomorphinae</taxon>
        <taxon>Laodelphax</taxon>
    </lineage>
</organism>
<dbReference type="EMBL" id="QKKF02009782">
    <property type="protein sequence ID" value="RZF45145.1"/>
    <property type="molecule type" value="Genomic_DNA"/>
</dbReference>
<evidence type="ECO:0000256" key="1">
    <source>
        <dbReference type="ARBA" id="ARBA00023002"/>
    </source>
</evidence>
<keyword evidence="3" id="KW-1185">Reference proteome</keyword>
<evidence type="ECO:0008006" key="4">
    <source>
        <dbReference type="Google" id="ProtNLM"/>
    </source>
</evidence>
<evidence type="ECO:0000313" key="2">
    <source>
        <dbReference type="EMBL" id="RZF45145.1"/>
    </source>
</evidence>
<dbReference type="Proteomes" id="UP000291343">
    <property type="component" value="Unassembled WGS sequence"/>
</dbReference>
<proteinExistence type="predicted"/>
<accession>A0A482XGJ7</accession>
<feature type="non-terminal residue" evidence="2">
    <location>
        <position position="1"/>
    </location>
</feature>
<gene>
    <name evidence="2" type="ORF">LSTR_LSTR016092</name>
</gene>
<dbReference type="STRING" id="195883.A0A482XGJ7"/>
<dbReference type="AlphaFoldDB" id="A0A482XGJ7"/>
<sequence length="67" mass="7340">ARVVMACRNLEKADEAAKDIRKTLEGVEGVGQITVKHLDLSSLSSVRTCAEQLLKEEPNIHLLINNA</sequence>
<dbReference type="InterPro" id="IPR036291">
    <property type="entry name" value="NAD(P)-bd_dom_sf"/>
</dbReference>
<protein>
    <recommendedName>
        <fullName evidence="4">Short-chain dehydrogenase</fullName>
    </recommendedName>
</protein>
<keyword evidence="1" id="KW-0560">Oxidoreductase</keyword>
<evidence type="ECO:0000313" key="3">
    <source>
        <dbReference type="Proteomes" id="UP000291343"/>
    </source>
</evidence>
<dbReference type="GO" id="GO:0016491">
    <property type="term" value="F:oxidoreductase activity"/>
    <property type="evidence" value="ECO:0007669"/>
    <property type="project" value="UniProtKB-KW"/>
</dbReference>
<dbReference type="SUPFAM" id="SSF51735">
    <property type="entry name" value="NAD(P)-binding Rossmann-fold domains"/>
    <property type="match status" value="1"/>
</dbReference>
<feature type="non-terminal residue" evidence="2">
    <location>
        <position position="67"/>
    </location>
</feature>
<dbReference type="PANTHER" id="PTHR43157">
    <property type="entry name" value="PHOSPHATIDYLINOSITOL-GLYCAN BIOSYNTHESIS CLASS F PROTEIN-RELATED"/>
    <property type="match status" value="1"/>
</dbReference>
<dbReference type="Gene3D" id="3.40.50.720">
    <property type="entry name" value="NAD(P)-binding Rossmann-like Domain"/>
    <property type="match status" value="1"/>
</dbReference>
<reference evidence="2 3" key="1">
    <citation type="journal article" date="2017" name="Gigascience">
        <title>Genome sequence of the small brown planthopper, Laodelphax striatellus.</title>
        <authorList>
            <person name="Zhu J."/>
            <person name="Jiang F."/>
            <person name="Wang X."/>
            <person name="Yang P."/>
            <person name="Bao Y."/>
            <person name="Zhao W."/>
            <person name="Wang W."/>
            <person name="Lu H."/>
            <person name="Wang Q."/>
            <person name="Cui N."/>
            <person name="Li J."/>
            <person name="Chen X."/>
            <person name="Luo L."/>
            <person name="Yu J."/>
            <person name="Kang L."/>
            <person name="Cui F."/>
        </authorList>
    </citation>
    <scope>NUCLEOTIDE SEQUENCE [LARGE SCALE GENOMIC DNA]</scope>
    <source>
        <strain evidence="2">Lst14</strain>
    </source>
</reference>
<comment type="caution">
    <text evidence="2">The sequence shown here is derived from an EMBL/GenBank/DDBJ whole genome shotgun (WGS) entry which is preliminary data.</text>
</comment>
<dbReference type="InParanoid" id="A0A482XGJ7"/>